<evidence type="ECO:0000256" key="1">
    <source>
        <dbReference type="SAM" id="MobiDB-lite"/>
    </source>
</evidence>
<comment type="caution">
    <text evidence="2">The sequence shown here is derived from an EMBL/GenBank/DDBJ whole genome shotgun (WGS) entry which is preliminary data.</text>
</comment>
<name>A0A443IJV3_9RHOB</name>
<reference evidence="2 3" key="1">
    <citation type="submission" date="2019-01" db="EMBL/GenBank/DDBJ databases">
        <title>Sinorhodobacter populi sp. nov. isolated from the symptomatic bark tissue of Populus euramericana canker.</title>
        <authorList>
            <person name="Xu G."/>
        </authorList>
    </citation>
    <scope>NUCLEOTIDE SEQUENCE [LARGE SCALE GENOMIC DNA]</scope>
    <source>
        <strain evidence="2 3">2D-5</strain>
    </source>
</reference>
<evidence type="ECO:0000313" key="2">
    <source>
        <dbReference type="EMBL" id="RWR04482.1"/>
    </source>
</evidence>
<dbReference type="EMBL" id="SAUW01000051">
    <property type="protein sequence ID" value="RWR04482.1"/>
    <property type="molecule type" value="Genomic_DNA"/>
</dbReference>
<keyword evidence="3" id="KW-1185">Reference proteome</keyword>
<feature type="compositionally biased region" description="Basic and acidic residues" evidence="1">
    <location>
        <begin position="51"/>
        <end position="66"/>
    </location>
</feature>
<proteinExistence type="predicted"/>
<protein>
    <submittedName>
        <fullName evidence="2">Uncharacterized protein</fullName>
    </submittedName>
</protein>
<dbReference type="Proteomes" id="UP000285710">
    <property type="component" value="Unassembled WGS sequence"/>
</dbReference>
<reference evidence="2 3" key="2">
    <citation type="submission" date="2019-01" db="EMBL/GenBank/DDBJ databases">
        <authorList>
            <person name="Li Y."/>
        </authorList>
    </citation>
    <scope>NUCLEOTIDE SEQUENCE [LARGE SCALE GENOMIC DNA]</scope>
    <source>
        <strain evidence="2 3">2D-5</strain>
    </source>
</reference>
<gene>
    <name evidence="2" type="ORF">D2T33_21005</name>
</gene>
<feature type="region of interest" description="Disordered" evidence="1">
    <location>
        <begin position="20"/>
        <end position="66"/>
    </location>
</feature>
<accession>A0A443IJV3</accession>
<dbReference type="RefSeq" id="WP_128271069.1">
    <property type="nucleotide sequence ID" value="NZ_SAUW01000051.1"/>
</dbReference>
<evidence type="ECO:0000313" key="3">
    <source>
        <dbReference type="Proteomes" id="UP000285710"/>
    </source>
</evidence>
<sequence>MSDYRNVPLSPVFVAGKEVRPAGRFTPPESWKQDGGEAPDPDAMKASQRAWESRWRGMKIRADERT</sequence>
<organism evidence="2 3">
    <name type="scientific">Paenirhodobacter populi</name>
    <dbReference type="NCBI Taxonomy" id="2306993"/>
    <lineage>
        <taxon>Bacteria</taxon>
        <taxon>Pseudomonadati</taxon>
        <taxon>Pseudomonadota</taxon>
        <taxon>Alphaproteobacteria</taxon>
        <taxon>Rhodobacterales</taxon>
        <taxon>Rhodobacter group</taxon>
        <taxon>Paenirhodobacter</taxon>
    </lineage>
</organism>
<dbReference type="AlphaFoldDB" id="A0A443IJV3"/>